<dbReference type="PANTHER" id="PTHR32246:SF173">
    <property type="entry name" value="C2 DOMAIN-CONTAINING PROTEIN"/>
    <property type="match status" value="1"/>
</dbReference>
<accession>A0A2U1KZD9</accession>
<reference evidence="1 2" key="1">
    <citation type="journal article" date="2018" name="Mol. Plant">
        <title>The genome of Artemisia annua provides insight into the evolution of Asteraceae family and artemisinin biosynthesis.</title>
        <authorList>
            <person name="Shen Q."/>
            <person name="Zhang L."/>
            <person name="Liao Z."/>
            <person name="Wang S."/>
            <person name="Yan T."/>
            <person name="Shi P."/>
            <person name="Liu M."/>
            <person name="Fu X."/>
            <person name="Pan Q."/>
            <person name="Wang Y."/>
            <person name="Lv Z."/>
            <person name="Lu X."/>
            <person name="Zhang F."/>
            <person name="Jiang W."/>
            <person name="Ma Y."/>
            <person name="Chen M."/>
            <person name="Hao X."/>
            <person name="Li L."/>
            <person name="Tang Y."/>
            <person name="Lv G."/>
            <person name="Zhou Y."/>
            <person name="Sun X."/>
            <person name="Brodelius P.E."/>
            <person name="Rose J.K.C."/>
            <person name="Tang K."/>
        </authorList>
    </citation>
    <scope>NUCLEOTIDE SEQUENCE [LARGE SCALE GENOMIC DNA]</scope>
    <source>
        <strain evidence="2">cv. Huhao1</strain>
        <tissue evidence="1">Leaf</tissue>
    </source>
</reference>
<proteinExistence type="predicted"/>
<evidence type="ECO:0000313" key="2">
    <source>
        <dbReference type="Proteomes" id="UP000245207"/>
    </source>
</evidence>
<dbReference type="PANTHER" id="PTHR32246">
    <property type="entry name" value="INGRESSION PROTEIN FIC1"/>
    <property type="match status" value="1"/>
</dbReference>
<protein>
    <submittedName>
        <fullName evidence="1">C2 calcium-dependent membrane targeting</fullName>
    </submittedName>
</protein>
<sequence>MDLCRSLELTLISARSSKNNTSSSDGYAECSILDKTVRASFDKTGASEPIKFTMSDPAEQVLVIQIKAVKNDKTLGKLYVPINYLLEGIRHEGKDKPFVTYQVRGKSKEPGWSIRFSYRFGWNFSNEDYMGVETVFFGGNYTKFECDGVPLPMYDCMYGCIIC</sequence>
<dbReference type="AlphaFoldDB" id="A0A2U1KZD9"/>
<name>A0A2U1KZD9_ARTAN</name>
<keyword evidence="2" id="KW-1185">Reference proteome</keyword>
<gene>
    <name evidence="1" type="ORF">CTI12_AA548100</name>
</gene>
<dbReference type="SUPFAM" id="SSF49562">
    <property type="entry name" value="C2 domain (Calcium/lipid-binding domain, CaLB)"/>
    <property type="match status" value="1"/>
</dbReference>
<evidence type="ECO:0000313" key="1">
    <source>
        <dbReference type="EMBL" id="PWA42070.1"/>
    </source>
</evidence>
<dbReference type="EMBL" id="PKPP01012644">
    <property type="protein sequence ID" value="PWA42070.1"/>
    <property type="molecule type" value="Genomic_DNA"/>
</dbReference>
<dbReference type="STRING" id="35608.A0A2U1KZD9"/>
<dbReference type="InterPro" id="IPR035892">
    <property type="entry name" value="C2_domain_sf"/>
</dbReference>
<dbReference type="OrthoDB" id="270970at2759"/>
<dbReference type="Proteomes" id="UP000245207">
    <property type="component" value="Unassembled WGS sequence"/>
</dbReference>
<comment type="caution">
    <text evidence="1">The sequence shown here is derived from an EMBL/GenBank/DDBJ whole genome shotgun (WGS) entry which is preliminary data.</text>
</comment>
<organism evidence="1 2">
    <name type="scientific">Artemisia annua</name>
    <name type="common">Sweet wormwood</name>
    <dbReference type="NCBI Taxonomy" id="35608"/>
    <lineage>
        <taxon>Eukaryota</taxon>
        <taxon>Viridiplantae</taxon>
        <taxon>Streptophyta</taxon>
        <taxon>Embryophyta</taxon>
        <taxon>Tracheophyta</taxon>
        <taxon>Spermatophyta</taxon>
        <taxon>Magnoliopsida</taxon>
        <taxon>eudicotyledons</taxon>
        <taxon>Gunneridae</taxon>
        <taxon>Pentapetalae</taxon>
        <taxon>asterids</taxon>
        <taxon>campanulids</taxon>
        <taxon>Asterales</taxon>
        <taxon>Asteraceae</taxon>
        <taxon>Asteroideae</taxon>
        <taxon>Anthemideae</taxon>
        <taxon>Artemisiinae</taxon>
        <taxon>Artemisia</taxon>
    </lineage>
</organism>